<dbReference type="InterPro" id="IPR005883">
    <property type="entry name" value="PilM"/>
</dbReference>
<dbReference type="NCBIfam" id="TIGR01175">
    <property type="entry name" value="pilM"/>
    <property type="match status" value="1"/>
</dbReference>
<dbReference type="SMART" id="SM00842">
    <property type="entry name" value="FtsA"/>
    <property type="match status" value="1"/>
</dbReference>
<dbReference type="Proteomes" id="UP000185062">
    <property type="component" value="Unassembled WGS sequence"/>
</dbReference>
<sequence length="367" mass="40625">MFQENFNINIDFLKMKSPLLIGVDISSSSVKMVELSLVDKEKGIYRIERYAIEPLPEGTMQDGGIVNLEAVSESMRQGWKRMNAKLKNIALALPSADVITKKIIVPAGQREDDLAFQVENEAGQYIPFALEEVNLDFQITKHLVDSPDEIEVLIAASRKDKVEDRVAAALSAGLKAMIMDVEPYAAQAAFELIKNQLLDDGKDQVIALIDIGATVMSINVLHNGEFVYMRDQPFGGNQLTQEIRNQYNLSLEEAEMAKRSGNLPDNYQTDVLQPFCETLSVEVMRAIQFFFTSTQYGEINYILIAGGCAVIPGLKETIATRTQVSTLVVNPFSSMELSNHIVPKQLNLDAPSLLIACGLAMRSFDPA</sequence>
<dbReference type="Gene3D" id="3.30.1490.300">
    <property type="match status" value="1"/>
</dbReference>
<proteinExistence type="predicted"/>
<organism evidence="2 3">
    <name type="scientific">Nitrosomonas cryotolerans ATCC 49181</name>
    <dbReference type="NCBI Taxonomy" id="1131553"/>
    <lineage>
        <taxon>Bacteria</taxon>
        <taxon>Pseudomonadati</taxon>
        <taxon>Pseudomonadota</taxon>
        <taxon>Betaproteobacteria</taxon>
        <taxon>Nitrosomonadales</taxon>
        <taxon>Nitrosomonadaceae</taxon>
        <taxon>Nitrosomonas</taxon>
    </lineage>
</organism>
<name>A0A1N6HLC5_9PROT</name>
<dbReference type="Pfam" id="PF11104">
    <property type="entry name" value="PilM_2"/>
    <property type="match status" value="1"/>
</dbReference>
<dbReference type="InterPro" id="IPR003494">
    <property type="entry name" value="SHS2_FtsA"/>
</dbReference>
<protein>
    <submittedName>
        <fullName evidence="2">Type IV pilus assembly protein PilM</fullName>
    </submittedName>
</protein>
<reference evidence="2 3" key="1">
    <citation type="submission" date="2016-12" db="EMBL/GenBank/DDBJ databases">
        <authorList>
            <person name="Song W.-J."/>
            <person name="Kurnit D.M."/>
        </authorList>
    </citation>
    <scope>NUCLEOTIDE SEQUENCE [LARGE SCALE GENOMIC DNA]</scope>
    <source>
        <strain evidence="2 3">ATCC 49181</strain>
    </source>
</reference>
<dbReference type="EMBL" id="FSRO01000001">
    <property type="protein sequence ID" value="SIO20571.1"/>
    <property type="molecule type" value="Genomic_DNA"/>
</dbReference>
<dbReference type="STRING" id="44575.SAMN05216419_10118"/>
<accession>A0A1N6HLC5</accession>
<dbReference type="SUPFAM" id="SSF53067">
    <property type="entry name" value="Actin-like ATPase domain"/>
    <property type="match status" value="2"/>
</dbReference>
<feature type="domain" description="SHS2" evidence="1">
    <location>
        <begin position="20"/>
        <end position="190"/>
    </location>
</feature>
<dbReference type="PIRSF" id="PIRSF019169">
    <property type="entry name" value="PilM"/>
    <property type="match status" value="1"/>
</dbReference>
<dbReference type="PANTHER" id="PTHR32432">
    <property type="entry name" value="CELL DIVISION PROTEIN FTSA-RELATED"/>
    <property type="match status" value="1"/>
</dbReference>
<dbReference type="Gene3D" id="3.30.420.40">
    <property type="match status" value="2"/>
</dbReference>
<evidence type="ECO:0000313" key="2">
    <source>
        <dbReference type="EMBL" id="SIO20571.1"/>
    </source>
</evidence>
<dbReference type="eggNOG" id="COG4972">
    <property type="taxonomic scope" value="Bacteria"/>
</dbReference>
<evidence type="ECO:0000313" key="3">
    <source>
        <dbReference type="Proteomes" id="UP000185062"/>
    </source>
</evidence>
<dbReference type="CDD" id="cd24049">
    <property type="entry name" value="ASKHA_NBD_PilM"/>
    <property type="match status" value="1"/>
</dbReference>
<gene>
    <name evidence="2" type="ORF">SAMN02743940_1245</name>
</gene>
<dbReference type="GO" id="GO:0051301">
    <property type="term" value="P:cell division"/>
    <property type="evidence" value="ECO:0007669"/>
    <property type="project" value="InterPro"/>
</dbReference>
<evidence type="ECO:0000259" key="1">
    <source>
        <dbReference type="SMART" id="SM00842"/>
    </source>
</evidence>
<dbReference type="AlphaFoldDB" id="A0A1N6HLC5"/>
<dbReference type="InterPro" id="IPR043129">
    <property type="entry name" value="ATPase_NBD"/>
</dbReference>
<dbReference type="RefSeq" id="WP_028461290.1">
    <property type="nucleotide sequence ID" value="NZ_FSRO01000001.1"/>
</dbReference>
<dbReference type="InterPro" id="IPR050696">
    <property type="entry name" value="FtsA/MreB"/>
</dbReference>
<keyword evidence="3" id="KW-1185">Reference proteome</keyword>
<dbReference type="PANTHER" id="PTHR32432:SF3">
    <property type="entry name" value="ETHANOLAMINE UTILIZATION PROTEIN EUTJ"/>
    <property type="match status" value="1"/>
</dbReference>